<proteinExistence type="predicted"/>
<dbReference type="InterPro" id="IPR036291">
    <property type="entry name" value="NAD(P)-bd_dom_sf"/>
</dbReference>
<evidence type="ECO:0000313" key="2">
    <source>
        <dbReference type="Proteomes" id="UP000520592"/>
    </source>
</evidence>
<dbReference type="RefSeq" id="WP_177056716.1">
    <property type="nucleotide sequence ID" value="NZ_JACAPB010000001.1"/>
</dbReference>
<accession>A0A7Y8CJE8</accession>
<gene>
    <name evidence="1" type="ORF">HX876_11210</name>
</gene>
<protein>
    <submittedName>
        <fullName evidence="1">Uncharacterized protein</fullName>
    </submittedName>
</protein>
<organism evidence="1 2">
    <name type="scientific">Pseudomonas gingeri</name>
    <dbReference type="NCBI Taxonomy" id="117681"/>
    <lineage>
        <taxon>Bacteria</taxon>
        <taxon>Pseudomonadati</taxon>
        <taxon>Pseudomonadota</taxon>
        <taxon>Gammaproteobacteria</taxon>
        <taxon>Pseudomonadales</taxon>
        <taxon>Pseudomonadaceae</taxon>
        <taxon>Pseudomonas</taxon>
    </lineage>
</organism>
<dbReference type="Proteomes" id="UP000520592">
    <property type="component" value="Unassembled WGS sequence"/>
</dbReference>
<name>A0A7Y8CJE8_9PSED</name>
<reference evidence="1 2" key="1">
    <citation type="submission" date="2020-04" db="EMBL/GenBank/DDBJ databases">
        <title>Molecular characterization of pseudomonads from Agaricus bisporus reveal novel blotch 2 pathogens in Western Europe.</title>
        <authorList>
            <person name="Taparia T."/>
            <person name="Krijger M."/>
            <person name="Haynes E."/>
            <person name="Elpinstone J.G."/>
            <person name="Noble R."/>
            <person name="Van Der Wolf J."/>
        </authorList>
    </citation>
    <scope>NUCLEOTIDE SEQUENCE [LARGE SCALE GENOMIC DNA]</scope>
    <source>
        <strain evidence="1 2">IPO3737</strain>
    </source>
</reference>
<evidence type="ECO:0000313" key="1">
    <source>
        <dbReference type="EMBL" id="NWC32961.1"/>
    </source>
</evidence>
<dbReference type="AlphaFoldDB" id="A0A7Y8CJE8"/>
<sequence>MAEGMDKVVNGASRLAALTARIPEGRLASPQEVAEAIWWLLSPGAS</sequence>
<dbReference type="EMBL" id="JACAQD010000011">
    <property type="protein sequence ID" value="NWC32961.1"/>
    <property type="molecule type" value="Genomic_DNA"/>
</dbReference>
<comment type="caution">
    <text evidence="1">The sequence shown here is derived from an EMBL/GenBank/DDBJ whole genome shotgun (WGS) entry which is preliminary data.</text>
</comment>
<dbReference type="SUPFAM" id="SSF51735">
    <property type="entry name" value="NAD(P)-binding Rossmann-fold domains"/>
    <property type="match status" value="1"/>
</dbReference>